<dbReference type="AlphaFoldDB" id="A0A1M5S9H9"/>
<sequence length="484" mass="52383">MKRIILPLLILGSVITSCNNNDSKDETETTSVVLKDQSVTPSLIKAQTGFENLKIYSLFSSDDVFADSPNYVFGGSADGSGLLKNTDGTFTFLVNNEDNFAVSRITLDKTFKPVKGEYLLNSSGGTWRLCGATMATLAEHGFGPVYLTCGESGEESRTHALDPYGNASSASVSKELAGFGRLSAENALPLRTSAYKGKTVVVIGDDDSGTYGGQVFMYVSNTVGDLTNGSLYMLKRNDDNQREKDMETGKTYPVSFVKIDNHTTLTGAQINASVNTLKAIKFGRVEDLDYRKGGAAADRELYFNVTGQDVTGTNADGSRTKYGRVYRLNLDAADPLKGTLEVILDGDNRSGAAGKFQNPDNICVTKNYVYVQEDANGYGDETHDAYIYQYNIATKDLKVALALDHRRTAADAAKYNVGGTSKFGSWEYGALIDVSEQLGIDDTFMLSIQPHTWTGAKYKGVDGGTNRPNEQQASQIVVIKGLAR</sequence>
<keyword evidence="2" id="KW-1185">Reference proteome</keyword>
<organism evidence="1 2">
    <name type="scientific">Flavobacterium defluvii</name>
    <dbReference type="NCBI Taxonomy" id="370979"/>
    <lineage>
        <taxon>Bacteria</taxon>
        <taxon>Pseudomonadati</taxon>
        <taxon>Bacteroidota</taxon>
        <taxon>Flavobacteriia</taxon>
        <taxon>Flavobacteriales</taxon>
        <taxon>Flavobacteriaceae</taxon>
        <taxon>Flavobacterium</taxon>
    </lineage>
</organism>
<dbReference type="PROSITE" id="PS51257">
    <property type="entry name" value="PROKAR_LIPOPROTEIN"/>
    <property type="match status" value="1"/>
</dbReference>
<dbReference type="RefSeq" id="WP_139260528.1">
    <property type="nucleotide sequence ID" value="NZ_FQWC01000007.1"/>
</dbReference>
<dbReference type="EMBL" id="FQWC01000007">
    <property type="protein sequence ID" value="SHH35141.1"/>
    <property type="molecule type" value="Genomic_DNA"/>
</dbReference>
<dbReference type="OrthoDB" id="727757at2"/>
<dbReference type="STRING" id="370979.SAMN05443663_10750"/>
<proteinExistence type="predicted"/>
<protein>
    <recommendedName>
        <fullName evidence="3">Phosphatase</fullName>
    </recommendedName>
</protein>
<reference evidence="2" key="1">
    <citation type="submission" date="2016-11" db="EMBL/GenBank/DDBJ databases">
        <authorList>
            <person name="Varghese N."/>
            <person name="Submissions S."/>
        </authorList>
    </citation>
    <scope>NUCLEOTIDE SEQUENCE [LARGE SCALE GENOMIC DNA]</scope>
    <source>
        <strain evidence="2">DSM 17963</strain>
    </source>
</reference>
<evidence type="ECO:0000313" key="1">
    <source>
        <dbReference type="EMBL" id="SHH35141.1"/>
    </source>
</evidence>
<evidence type="ECO:0008006" key="3">
    <source>
        <dbReference type="Google" id="ProtNLM"/>
    </source>
</evidence>
<gene>
    <name evidence="1" type="ORF">SAMN05443663_10750</name>
</gene>
<accession>A0A1M5S9H9</accession>
<evidence type="ECO:0000313" key="2">
    <source>
        <dbReference type="Proteomes" id="UP000184071"/>
    </source>
</evidence>
<dbReference type="Proteomes" id="UP000184071">
    <property type="component" value="Unassembled WGS sequence"/>
</dbReference>
<name>A0A1M5S9H9_9FLAO</name>